<dbReference type="EMBL" id="MU842962">
    <property type="protein sequence ID" value="KAK2024531.1"/>
    <property type="molecule type" value="Genomic_DNA"/>
</dbReference>
<protein>
    <submittedName>
        <fullName evidence="1">Uncharacterized protein</fullName>
    </submittedName>
</protein>
<accession>A0AAD9HA03</accession>
<evidence type="ECO:0000313" key="2">
    <source>
        <dbReference type="Proteomes" id="UP001232148"/>
    </source>
</evidence>
<reference evidence="1" key="1">
    <citation type="submission" date="2021-06" db="EMBL/GenBank/DDBJ databases">
        <title>Comparative genomics, transcriptomics and evolutionary studies reveal genomic signatures of adaptation to plant cell wall in hemibiotrophic fungi.</title>
        <authorList>
            <consortium name="DOE Joint Genome Institute"/>
            <person name="Baroncelli R."/>
            <person name="Diaz J.F."/>
            <person name="Benocci T."/>
            <person name="Peng M."/>
            <person name="Battaglia E."/>
            <person name="Haridas S."/>
            <person name="Andreopoulos W."/>
            <person name="Labutti K."/>
            <person name="Pangilinan J."/>
            <person name="Floch G.L."/>
            <person name="Makela M.R."/>
            <person name="Henrissat B."/>
            <person name="Grigoriev I.V."/>
            <person name="Crouch J.A."/>
            <person name="De Vries R.P."/>
            <person name="Sukno S.A."/>
            <person name="Thon M.R."/>
        </authorList>
    </citation>
    <scope>NUCLEOTIDE SEQUENCE</scope>
    <source>
        <strain evidence="1">MAFF235873</strain>
    </source>
</reference>
<dbReference type="Proteomes" id="UP001232148">
    <property type="component" value="Unassembled WGS sequence"/>
</dbReference>
<gene>
    <name evidence="1" type="ORF">LX32DRAFT_97295</name>
</gene>
<proteinExistence type="predicted"/>
<evidence type="ECO:0000313" key="1">
    <source>
        <dbReference type="EMBL" id="KAK2024531.1"/>
    </source>
</evidence>
<organism evidence="1 2">
    <name type="scientific">Colletotrichum zoysiae</name>
    <dbReference type="NCBI Taxonomy" id="1216348"/>
    <lineage>
        <taxon>Eukaryota</taxon>
        <taxon>Fungi</taxon>
        <taxon>Dikarya</taxon>
        <taxon>Ascomycota</taxon>
        <taxon>Pezizomycotina</taxon>
        <taxon>Sordariomycetes</taxon>
        <taxon>Hypocreomycetidae</taxon>
        <taxon>Glomerellales</taxon>
        <taxon>Glomerellaceae</taxon>
        <taxon>Colletotrichum</taxon>
        <taxon>Colletotrichum graminicola species complex</taxon>
    </lineage>
</organism>
<dbReference type="AlphaFoldDB" id="A0AAD9HA03"/>
<name>A0AAD9HA03_9PEZI</name>
<sequence length="71" mass="7716">MRPIALRRRRSDGTECVSSLPLSHPSSRLFGAFYTSLVPPASAILAQTICYMIASCTQLAIKTDMNMPLAS</sequence>
<keyword evidence="2" id="KW-1185">Reference proteome</keyword>
<comment type="caution">
    <text evidence="1">The sequence shown here is derived from an EMBL/GenBank/DDBJ whole genome shotgun (WGS) entry which is preliminary data.</text>
</comment>